<name>A0A1I1SJ43_9RHOB</name>
<dbReference type="RefSeq" id="WP_143092401.1">
    <property type="nucleotide sequence ID" value="NZ_FOMW01000001.1"/>
</dbReference>
<organism evidence="1 2">
    <name type="scientific">Sulfitobacter brevis</name>
    <dbReference type="NCBI Taxonomy" id="74348"/>
    <lineage>
        <taxon>Bacteria</taxon>
        <taxon>Pseudomonadati</taxon>
        <taxon>Pseudomonadota</taxon>
        <taxon>Alphaproteobacteria</taxon>
        <taxon>Rhodobacterales</taxon>
        <taxon>Roseobacteraceae</taxon>
        <taxon>Sulfitobacter</taxon>
    </lineage>
</organism>
<dbReference type="EMBL" id="FOMW01000001">
    <property type="protein sequence ID" value="SFD46499.1"/>
    <property type="molecule type" value="Genomic_DNA"/>
</dbReference>
<keyword evidence="2" id="KW-1185">Reference proteome</keyword>
<protein>
    <submittedName>
        <fullName evidence="1">Uncharacterized protein</fullName>
    </submittedName>
</protein>
<dbReference type="Proteomes" id="UP000198977">
    <property type="component" value="Unassembled WGS sequence"/>
</dbReference>
<evidence type="ECO:0000313" key="1">
    <source>
        <dbReference type="EMBL" id="SFD46499.1"/>
    </source>
</evidence>
<dbReference type="AlphaFoldDB" id="A0A1I1SJ43"/>
<sequence>MMMNEKTTENDVAYAPITLSMNAPHSTPSDPIPIGRKAAQSAPSLRVLDADIQQVHHCRDFCRIEAFVTVTYLSHPAQPPHTARVLTSVPLLGHGQDNNLRTRLIESAVRLSILLNRTHRNGLSKAA</sequence>
<gene>
    <name evidence="1" type="ORF">SAMN04488523_10156</name>
</gene>
<proteinExistence type="predicted"/>
<reference evidence="2" key="1">
    <citation type="submission" date="2016-10" db="EMBL/GenBank/DDBJ databases">
        <authorList>
            <person name="Varghese N."/>
            <person name="Submissions S."/>
        </authorList>
    </citation>
    <scope>NUCLEOTIDE SEQUENCE [LARGE SCALE GENOMIC DNA]</scope>
    <source>
        <strain evidence="2">DSM 11443</strain>
    </source>
</reference>
<accession>A0A1I1SJ43</accession>
<dbReference type="STRING" id="74348.SAMN04488523_10156"/>
<dbReference type="OrthoDB" id="7726458at2"/>
<evidence type="ECO:0000313" key="2">
    <source>
        <dbReference type="Proteomes" id="UP000198977"/>
    </source>
</evidence>